<gene>
    <name evidence="2" type="ORF">ACFP1H_01005</name>
</gene>
<dbReference type="EMBL" id="JBHSSA010000017">
    <property type="protein sequence ID" value="MFC6253188.1"/>
    <property type="molecule type" value="Genomic_DNA"/>
</dbReference>
<evidence type="ECO:0000259" key="1">
    <source>
        <dbReference type="Pfam" id="PF01548"/>
    </source>
</evidence>
<proteinExistence type="predicted"/>
<evidence type="ECO:0000313" key="2">
    <source>
        <dbReference type="EMBL" id="MFC6253188.1"/>
    </source>
</evidence>
<dbReference type="Proteomes" id="UP001596190">
    <property type="component" value="Unassembled WGS sequence"/>
</dbReference>
<accession>A0ABW1T780</accession>
<dbReference type="InterPro" id="IPR047650">
    <property type="entry name" value="Transpos_IS110"/>
</dbReference>
<dbReference type="PANTHER" id="PTHR33055">
    <property type="entry name" value="TRANSPOSASE FOR INSERTION SEQUENCE ELEMENT IS1111A"/>
    <property type="match status" value="1"/>
</dbReference>
<feature type="domain" description="Transposase IS110-like N-terminal" evidence="1">
    <location>
        <begin position="6"/>
        <end position="85"/>
    </location>
</feature>
<reference evidence="3" key="1">
    <citation type="journal article" date="2019" name="Int. J. Syst. Evol. Microbiol.">
        <title>The Global Catalogue of Microorganisms (GCM) 10K type strain sequencing project: providing services to taxonomists for standard genome sequencing and annotation.</title>
        <authorList>
            <consortium name="The Broad Institute Genomics Platform"/>
            <consortium name="The Broad Institute Genome Sequencing Center for Infectious Disease"/>
            <person name="Wu L."/>
            <person name="Ma J."/>
        </authorList>
    </citation>
    <scope>NUCLEOTIDE SEQUENCE [LARGE SCALE GENOMIC DNA]</scope>
    <source>
        <strain evidence="3">CCM 8950</strain>
    </source>
</reference>
<organism evidence="2 3">
    <name type="scientific">Secundilactobacillus hailunensis</name>
    <dbReference type="NCBI Taxonomy" id="2559923"/>
    <lineage>
        <taxon>Bacteria</taxon>
        <taxon>Bacillati</taxon>
        <taxon>Bacillota</taxon>
        <taxon>Bacilli</taxon>
        <taxon>Lactobacillales</taxon>
        <taxon>Lactobacillaceae</taxon>
        <taxon>Secundilactobacillus</taxon>
    </lineage>
</organism>
<protein>
    <submittedName>
        <fullName evidence="2">Transposase</fullName>
    </submittedName>
</protein>
<dbReference type="Pfam" id="PF01548">
    <property type="entry name" value="DEDD_Tnp_IS110"/>
    <property type="match status" value="1"/>
</dbReference>
<sequence>MSIVFGIDVSSRDSSVCVLQSGATREYKITNDTIGFKTLLIDLKEYAERPQIILEATGVYSRRITRFLDEYDYDYVLLNPLKAKKEINQGL</sequence>
<keyword evidence="3" id="KW-1185">Reference proteome</keyword>
<feature type="non-terminal residue" evidence="2">
    <location>
        <position position="91"/>
    </location>
</feature>
<dbReference type="RefSeq" id="WP_380958124.1">
    <property type="nucleotide sequence ID" value="NZ_JBHSSA010000017.1"/>
</dbReference>
<comment type="caution">
    <text evidence="2">The sequence shown here is derived from an EMBL/GenBank/DDBJ whole genome shotgun (WGS) entry which is preliminary data.</text>
</comment>
<name>A0ABW1T780_9LACO</name>
<evidence type="ECO:0000313" key="3">
    <source>
        <dbReference type="Proteomes" id="UP001596190"/>
    </source>
</evidence>
<dbReference type="InterPro" id="IPR002525">
    <property type="entry name" value="Transp_IS110-like_N"/>
</dbReference>